<evidence type="ECO:0000313" key="1">
    <source>
        <dbReference type="EMBL" id="UOE19795.1"/>
    </source>
</evidence>
<dbReference type="RefSeq" id="WP_157129656.1">
    <property type="nucleotide sequence ID" value="NZ_CP063196.1"/>
</dbReference>
<organism evidence="1 2">
    <name type="scientific">Thermobifida halotolerans</name>
    <dbReference type="NCBI Taxonomy" id="483545"/>
    <lineage>
        <taxon>Bacteria</taxon>
        <taxon>Bacillati</taxon>
        <taxon>Actinomycetota</taxon>
        <taxon>Actinomycetes</taxon>
        <taxon>Streptosporangiales</taxon>
        <taxon>Nocardiopsidaceae</taxon>
        <taxon>Thermobifida</taxon>
    </lineage>
</organism>
<reference evidence="1" key="1">
    <citation type="submission" date="2020-10" db="EMBL/GenBank/DDBJ databases">
        <title>De novo genome project of the cellulose decomposer Thermobifida halotolerans type strain.</title>
        <authorList>
            <person name="Nagy I."/>
            <person name="Horvath B."/>
            <person name="Kukolya J."/>
            <person name="Nagy I."/>
            <person name="Orsini M."/>
        </authorList>
    </citation>
    <scope>NUCLEOTIDE SEQUENCE</scope>
    <source>
        <strain evidence="1">DSM 44931</strain>
    </source>
</reference>
<dbReference type="Proteomes" id="UP000265719">
    <property type="component" value="Chromosome"/>
</dbReference>
<evidence type="ECO:0000313" key="2">
    <source>
        <dbReference type="Proteomes" id="UP000265719"/>
    </source>
</evidence>
<dbReference type="AlphaFoldDB" id="A0AA97M4A7"/>
<dbReference type="EMBL" id="CP063196">
    <property type="protein sequence ID" value="UOE19795.1"/>
    <property type="molecule type" value="Genomic_DNA"/>
</dbReference>
<protein>
    <submittedName>
        <fullName evidence="1">Uncharacterized protein</fullName>
    </submittedName>
</protein>
<dbReference type="KEGG" id="thao:NI17_000560"/>
<proteinExistence type="predicted"/>
<keyword evidence="2" id="KW-1185">Reference proteome</keyword>
<sequence>MEAVEGTVTCRGGHPNSRVDRKAVVVFPDEETAAVYVIAFAYSND</sequence>
<accession>A0AA97M4A7</accession>
<gene>
    <name evidence="1" type="ORF">NI17_000560</name>
</gene>
<name>A0AA97M4A7_9ACTN</name>